<sequence>MSAMRRLLQRLHRTFCLYPTRQHQPIPSSSQPLLPPELWELVLEELSDESLFIATRVCIAPSMIAALRFTSKEGISRTRNWPQDYSPSPRISFPCCSSRGRLLRSTPSSAGSGPSASSETFAFSENCSSDVMDSRRFRFLLPRERRRGA</sequence>
<dbReference type="AlphaFoldDB" id="A0AAD7IK58"/>
<dbReference type="EMBL" id="JARJLG010000109">
    <property type="protein sequence ID" value="KAJ7744060.1"/>
    <property type="molecule type" value="Genomic_DNA"/>
</dbReference>
<organism evidence="1 2">
    <name type="scientific">Mycena maculata</name>
    <dbReference type="NCBI Taxonomy" id="230809"/>
    <lineage>
        <taxon>Eukaryota</taxon>
        <taxon>Fungi</taxon>
        <taxon>Dikarya</taxon>
        <taxon>Basidiomycota</taxon>
        <taxon>Agaricomycotina</taxon>
        <taxon>Agaricomycetes</taxon>
        <taxon>Agaricomycetidae</taxon>
        <taxon>Agaricales</taxon>
        <taxon>Marasmiineae</taxon>
        <taxon>Mycenaceae</taxon>
        <taxon>Mycena</taxon>
    </lineage>
</organism>
<proteinExistence type="predicted"/>
<evidence type="ECO:0000313" key="1">
    <source>
        <dbReference type="EMBL" id="KAJ7744060.1"/>
    </source>
</evidence>
<dbReference type="Proteomes" id="UP001215280">
    <property type="component" value="Unassembled WGS sequence"/>
</dbReference>
<comment type="caution">
    <text evidence="1">The sequence shown here is derived from an EMBL/GenBank/DDBJ whole genome shotgun (WGS) entry which is preliminary data.</text>
</comment>
<protein>
    <submittedName>
        <fullName evidence="1">Uncharacterized protein</fullName>
    </submittedName>
</protein>
<accession>A0AAD7IK58</accession>
<reference evidence="1" key="1">
    <citation type="submission" date="2023-03" db="EMBL/GenBank/DDBJ databases">
        <title>Massive genome expansion in bonnet fungi (Mycena s.s.) driven by repeated elements and novel gene families across ecological guilds.</title>
        <authorList>
            <consortium name="Lawrence Berkeley National Laboratory"/>
            <person name="Harder C.B."/>
            <person name="Miyauchi S."/>
            <person name="Viragh M."/>
            <person name="Kuo A."/>
            <person name="Thoen E."/>
            <person name="Andreopoulos B."/>
            <person name="Lu D."/>
            <person name="Skrede I."/>
            <person name="Drula E."/>
            <person name="Henrissat B."/>
            <person name="Morin E."/>
            <person name="Kohler A."/>
            <person name="Barry K."/>
            <person name="LaButti K."/>
            <person name="Morin E."/>
            <person name="Salamov A."/>
            <person name="Lipzen A."/>
            <person name="Mereny Z."/>
            <person name="Hegedus B."/>
            <person name="Baldrian P."/>
            <person name="Stursova M."/>
            <person name="Weitz H."/>
            <person name="Taylor A."/>
            <person name="Grigoriev I.V."/>
            <person name="Nagy L.G."/>
            <person name="Martin F."/>
            <person name="Kauserud H."/>
        </authorList>
    </citation>
    <scope>NUCLEOTIDE SEQUENCE</scope>
    <source>
        <strain evidence="1">CBHHK188m</strain>
    </source>
</reference>
<evidence type="ECO:0000313" key="2">
    <source>
        <dbReference type="Proteomes" id="UP001215280"/>
    </source>
</evidence>
<gene>
    <name evidence="1" type="ORF">DFH07DRAFT_28958</name>
</gene>
<keyword evidence="2" id="KW-1185">Reference proteome</keyword>
<name>A0AAD7IK58_9AGAR</name>